<dbReference type="EMBL" id="JAGILA010000017">
    <property type="protein sequence ID" value="MBP2239439.1"/>
    <property type="molecule type" value="Genomic_DNA"/>
</dbReference>
<dbReference type="SUPFAM" id="SSF56801">
    <property type="entry name" value="Acetyl-CoA synthetase-like"/>
    <property type="match status" value="1"/>
</dbReference>
<feature type="non-terminal residue" evidence="4">
    <location>
        <position position="663"/>
    </location>
</feature>
<sequence>MRATHARLSELLAHEHAPLALAQRCSGVAAPAPLFGALLNYRHNTPAAGSTTNEDLSGIEWLGSEERTNYPVTLAVEDFGEALGLTAQVVEPISADRICGYMQRALEQLVEALERAPNTPVRELDILPADERSYLLEELNRTEADYPSDLCVHELFEAQVRRAPDAVAVVFEGQSISYGTLNGRANRLAHHLIGLGVKPDQPVAICVERSPAMVVGLLAILKAGGAYLPLDPAYPSGRLRQVLDDAAPQLILCDAAGREALGAEALADLSVIDFSDGELSWADQSADDPDPHTLGLTSSHLAYVIYTSGSTGTPKGVMMPHGSLMNLLSSSPGDSAPKRTLQFTTLNFDVSFQELFSCWRDAGLLVLMREETRADFAGLLGLVKAEAIEQLFLPFVALNHFAVVWSAHPVLLPSLTEIYTAGEQLQATPVLRAFFEAHPKAKLINQYGPTETHVVAEHRLSTDPSTWPRFPPLGRPIANTRLYLLDDHGQPVPFGAVGELYIGGAGVARGYLNRPELTAERFLADPFSADADARMYRTGDLARYLPDGNLEFLGRNDEQVKIRGFRIEPGEIAARLCEHALVGDAAVVARADATGDKRLVAYVVAKTTDGSDEPDGAELAAALRAHLGGLLPDYMVPAAFVRLDALPLTPNGKLDRKALPAPA</sequence>
<dbReference type="InterPro" id="IPR020845">
    <property type="entry name" value="AMP-binding_CS"/>
</dbReference>
<dbReference type="Gene3D" id="3.30.559.30">
    <property type="entry name" value="Nonribosomal peptide synthetase, condensation domain"/>
    <property type="match status" value="1"/>
</dbReference>
<dbReference type="Pfam" id="PF00501">
    <property type="entry name" value="AMP-binding"/>
    <property type="match status" value="1"/>
</dbReference>
<dbReference type="SUPFAM" id="SSF52777">
    <property type="entry name" value="CoA-dependent acyltransferases"/>
    <property type="match status" value="1"/>
</dbReference>
<gene>
    <name evidence="4" type="ORF">J2Z31_005986</name>
</gene>
<evidence type="ECO:0000259" key="3">
    <source>
        <dbReference type="Pfam" id="PF13193"/>
    </source>
</evidence>
<dbReference type="PANTHER" id="PTHR45527">
    <property type="entry name" value="NONRIBOSOMAL PEPTIDE SYNTHETASE"/>
    <property type="match status" value="1"/>
</dbReference>
<keyword evidence="1" id="KW-0479">Metal-binding</keyword>
<dbReference type="Gene3D" id="3.40.50.980">
    <property type="match status" value="2"/>
</dbReference>
<dbReference type="Proteomes" id="UP000730739">
    <property type="component" value="Unassembled WGS sequence"/>
</dbReference>
<dbReference type="PANTHER" id="PTHR45527:SF1">
    <property type="entry name" value="FATTY ACID SYNTHASE"/>
    <property type="match status" value="1"/>
</dbReference>
<organism evidence="4 5">
    <name type="scientific">Sinorhizobium kostiense</name>
    <dbReference type="NCBI Taxonomy" id="76747"/>
    <lineage>
        <taxon>Bacteria</taxon>
        <taxon>Pseudomonadati</taxon>
        <taxon>Pseudomonadota</taxon>
        <taxon>Alphaproteobacteria</taxon>
        <taxon>Hyphomicrobiales</taxon>
        <taxon>Rhizobiaceae</taxon>
        <taxon>Sinorhizobium/Ensifer group</taxon>
        <taxon>Sinorhizobium</taxon>
    </lineage>
</organism>
<dbReference type="PROSITE" id="PS00455">
    <property type="entry name" value="AMP_BINDING"/>
    <property type="match status" value="1"/>
</dbReference>
<dbReference type="CDD" id="cd17651">
    <property type="entry name" value="A_NRPS_VisG_like"/>
    <property type="match status" value="1"/>
</dbReference>
<dbReference type="InterPro" id="IPR025110">
    <property type="entry name" value="AMP-bd_C"/>
</dbReference>
<dbReference type="Gene3D" id="2.30.38.10">
    <property type="entry name" value="Luciferase, Domain 3"/>
    <property type="match status" value="1"/>
</dbReference>
<evidence type="ECO:0000313" key="5">
    <source>
        <dbReference type="Proteomes" id="UP000730739"/>
    </source>
</evidence>
<dbReference type="InterPro" id="IPR000873">
    <property type="entry name" value="AMP-dep_synth/lig_dom"/>
</dbReference>
<evidence type="ECO:0000259" key="2">
    <source>
        <dbReference type="Pfam" id="PF00501"/>
    </source>
</evidence>
<reference evidence="4 5" key="1">
    <citation type="submission" date="2021-03" db="EMBL/GenBank/DDBJ databases">
        <title>Genomic Encyclopedia of Type Strains, Phase IV (KMG-IV): sequencing the most valuable type-strain genomes for metagenomic binning, comparative biology and taxonomic classification.</title>
        <authorList>
            <person name="Goeker M."/>
        </authorList>
    </citation>
    <scope>NUCLEOTIDE SEQUENCE [LARGE SCALE GENOMIC DNA]</scope>
    <source>
        <strain evidence="4 5">DSM 13372</strain>
    </source>
</reference>
<dbReference type="InterPro" id="IPR045851">
    <property type="entry name" value="AMP-bd_C_sf"/>
</dbReference>
<dbReference type="Pfam" id="PF13193">
    <property type="entry name" value="AMP-binding_C"/>
    <property type="match status" value="1"/>
</dbReference>
<keyword evidence="5" id="KW-1185">Reference proteome</keyword>
<proteinExistence type="predicted"/>
<evidence type="ECO:0000256" key="1">
    <source>
        <dbReference type="ARBA" id="ARBA00022723"/>
    </source>
</evidence>
<dbReference type="NCBIfam" id="TIGR01733">
    <property type="entry name" value="AA-adenyl-dom"/>
    <property type="match status" value="1"/>
</dbReference>
<feature type="domain" description="AMP-dependent synthetase/ligase" evidence="2">
    <location>
        <begin position="156"/>
        <end position="512"/>
    </location>
</feature>
<feature type="domain" description="AMP-binding enzyme C-terminal" evidence="3">
    <location>
        <begin position="571"/>
        <end position="653"/>
    </location>
</feature>
<accession>A0ABS4R965</accession>
<dbReference type="Gene3D" id="3.30.300.30">
    <property type="match status" value="1"/>
</dbReference>
<protein>
    <submittedName>
        <fullName evidence="4">Amino acid adenylation domain-containing protein</fullName>
    </submittedName>
</protein>
<dbReference type="InterPro" id="IPR010071">
    <property type="entry name" value="AA_adenyl_dom"/>
</dbReference>
<comment type="caution">
    <text evidence="4">The sequence shown here is derived from an EMBL/GenBank/DDBJ whole genome shotgun (WGS) entry which is preliminary data.</text>
</comment>
<evidence type="ECO:0000313" key="4">
    <source>
        <dbReference type="EMBL" id="MBP2239439.1"/>
    </source>
</evidence>
<name>A0ABS4R965_9HYPH</name>